<dbReference type="Proteomes" id="UP000054538">
    <property type="component" value="Unassembled WGS sequence"/>
</dbReference>
<name>A0A0D0E7I8_9AGAM</name>
<proteinExistence type="predicted"/>
<dbReference type="InParanoid" id="A0A0D0E7I8"/>
<reference evidence="1 2" key="1">
    <citation type="submission" date="2014-04" db="EMBL/GenBank/DDBJ databases">
        <authorList>
            <consortium name="DOE Joint Genome Institute"/>
            <person name="Kuo A."/>
            <person name="Kohler A."/>
            <person name="Jargeat P."/>
            <person name="Nagy L.G."/>
            <person name="Floudas D."/>
            <person name="Copeland A."/>
            <person name="Barry K.W."/>
            <person name="Cichocki N."/>
            <person name="Veneault-Fourrey C."/>
            <person name="LaButti K."/>
            <person name="Lindquist E.A."/>
            <person name="Lipzen A."/>
            <person name="Lundell T."/>
            <person name="Morin E."/>
            <person name="Murat C."/>
            <person name="Sun H."/>
            <person name="Tunlid A."/>
            <person name="Henrissat B."/>
            <person name="Grigoriev I.V."/>
            <person name="Hibbett D.S."/>
            <person name="Martin F."/>
            <person name="Nordberg H.P."/>
            <person name="Cantor M.N."/>
            <person name="Hua S.X."/>
        </authorList>
    </citation>
    <scope>NUCLEOTIDE SEQUENCE [LARGE SCALE GENOMIC DNA]</scope>
    <source>
        <strain evidence="1 2">Ve08.2h10</strain>
    </source>
</reference>
<gene>
    <name evidence="1" type="ORF">PAXRUDRAFT_143761</name>
</gene>
<evidence type="ECO:0000313" key="1">
    <source>
        <dbReference type="EMBL" id="KIK94040.1"/>
    </source>
</evidence>
<evidence type="ECO:0000313" key="2">
    <source>
        <dbReference type="Proteomes" id="UP000054538"/>
    </source>
</evidence>
<protein>
    <submittedName>
        <fullName evidence="1">Uncharacterized protein</fullName>
    </submittedName>
</protein>
<reference evidence="2" key="2">
    <citation type="submission" date="2015-01" db="EMBL/GenBank/DDBJ databases">
        <title>Evolutionary Origins and Diversification of the Mycorrhizal Mutualists.</title>
        <authorList>
            <consortium name="DOE Joint Genome Institute"/>
            <consortium name="Mycorrhizal Genomics Consortium"/>
            <person name="Kohler A."/>
            <person name="Kuo A."/>
            <person name="Nagy L.G."/>
            <person name="Floudas D."/>
            <person name="Copeland A."/>
            <person name="Barry K.W."/>
            <person name="Cichocki N."/>
            <person name="Veneault-Fourrey C."/>
            <person name="LaButti K."/>
            <person name="Lindquist E.A."/>
            <person name="Lipzen A."/>
            <person name="Lundell T."/>
            <person name="Morin E."/>
            <person name="Murat C."/>
            <person name="Riley R."/>
            <person name="Ohm R."/>
            <person name="Sun H."/>
            <person name="Tunlid A."/>
            <person name="Henrissat B."/>
            <person name="Grigoriev I.V."/>
            <person name="Hibbett D.S."/>
            <person name="Martin F."/>
        </authorList>
    </citation>
    <scope>NUCLEOTIDE SEQUENCE [LARGE SCALE GENOMIC DNA]</scope>
    <source>
        <strain evidence="2">Ve08.2h10</strain>
    </source>
</reference>
<dbReference type="STRING" id="930991.A0A0D0E7I8"/>
<accession>A0A0D0E7I8</accession>
<dbReference type="PANTHER" id="PTHR46177:SF1">
    <property type="entry name" value="INTEGRASE CATALYTIC DOMAIN-CONTAINING PROTEIN"/>
    <property type="match status" value="1"/>
</dbReference>
<dbReference type="HOGENOM" id="CLU_038374_0_0_1"/>
<dbReference type="OrthoDB" id="5946233at2759"/>
<organism evidence="1 2">
    <name type="scientific">Paxillus rubicundulus Ve08.2h10</name>
    <dbReference type="NCBI Taxonomy" id="930991"/>
    <lineage>
        <taxon>Eukaryota</taxon>
        <taxon>Fungi</taxon>
        <taxon>Dikarya</taxon>
        <taxon>Basidiomycota</taxon>
        <taxon>Agaricomycotina</taxon>
        <taxon>Agaricomycetes</taxon>
        <taxon>Agaricomycetidae</taxon>
        <taxon>Boletales</taxon>
        <taxon>Paxilineae</taxon>
        <taxon>Paxillaceae</taxon>
        <taxon>Paxillus</taxon>
    </lineage>
</organism>
<dbReference type="AlphaFoldDB" id="A0A0D0E7I8"/>
<sequence>MCRVLDQPADHLGNLLAPLVLIEPHIKQLWKARLTDKDIVQELQKHIDMNQCGIGLTTFVKIHNGLGLHCTHQQKHTLESIFEAIVKLQAMYPKAGAHEMISLLFHERDMAVSSHHIQQYFATCEPELVQQCKAGHLQHHHFWAAGVNNIWVVDQHNKWLCFRLALHTGVEPFSGQILWMRVWHSNCNLQLILSYYLSTVEKLGFIPLVTQSDPGTEIFRIPNTQTLLCQMHDPALAGYIQHHWMQKKKNVMPKIAWSQLHQHFTPGSESLLEQGTEEGWFNINNTLQL</sequence>
<keyword evidence="2" id="KW-1185">Reference proteome</keyword>
<dbReference type="EMBL" id="KN825134">
    <property type="protein sequence ID" value="KIK94040.1"/>
    <property type="molecule type" value="Genomic_DNA"/>
</dbReference>
<dbReference type="PANTHER" id="PTHR46177">
    <property type="entry name" value="INTEGRASE CATALYTIC DOMAIN-CONTAINING PROTEIN"/>
    <property type="match status" value="1"/>
</dbReference>